<organism evidence="1 2">
    <name type="scientific">Phyllostomus discolor</name>
    <name type="common">pale spear-nosed bat</name>
    <dbReference type="NCBI Taxonomy" id="89673"/>
    <lineage>
        <taxon>Eukaryota</taxon>
        <taxon>Metazoa</taxon>
        <taxon>Chordata</taxon>
        <taxon>Craniata</taxon>
        <taxon>Vertebrata</taxon>
        <taxon>Euteleostomi</taxon>
        <taxon>Mammalia</taxon>
        <taxon>Eutheria</taxon>
        <taxon>Laurasiatheria</taxon>
        <taxon>Chiroptera</taxon>
        <taxon>Yangochiroptera</taxon>
        <taxon>Phyllostomidae</taxon>
        <taxon>Phyllostominae</taxon>
        <taxon>Phyllostomus</taxon>
    </lineage>
</organism>
<proteinExistence type="predicted"/>
<gene>
    <name evidence="1" type="ORF">HJG60_008306</name>
</gene>
<name>A0A834DQ83_9CHIR</name>
<evidence type="ECO:0000313" key="2">
    <source>
        <dbReference type="Proteomes" id="UP000664940"/>
    </source>
</evidence>
<comment type="caution">
    <text evidence="1">The sequence shown here is derived from an EMBL/GenBank/DDBJ whole genome shotgun (WGS) entry which is preliminary data.</text>
</comment>
<protein>
    <submittedName>
        <fullName evidence="1">Uncharacterized protein</fullName>
    </submittedName>
</protein>
<reference evidence="1 2" key="1">
    <citation type="journal article" date="2020" name="Nature">
        <title>Six reference-quality genomes reveal evolution of bat adaptations.</title>
        <authorList>
            <person name="Jebb D."/>
            <person name="Huang Z."/>
            <person name="Pippel M."/>
            <person name="Hughes G.M."/>
            <person name="Lavrichenko K."/>
            <person name="Devanna P."/>
            <person name="Winkler S."/>
            <person name="Jermiin L.S."/>
            <person name="Skirmuntt E.C."/>
            <person name="Katzourakis A."/>
            <person name="Burkitt-Gray L."/>
            <person name="Ray D.A."/>
            <person name="Sullivan K.A.M."/>
            <person name="Roscito J.G."/>
            <person name="Kirilenko B.M."/>
            <person name="Davalos L.M."/>
            <person name="Corthals A.P."/>
            <person name="Power M.L."/>
            <person name="Jones G."/>
            <person name="Ransome R.D."/>
            <person name="Dechmann D.K.N."/>
            <person name="Locatelli A.G."/>
            <person name="Puechmaille S.J."/>
            <person name="Fedrigo O."/>
            <person name="Jarvis E.D."/>
            <person name="Hiller M."/>
            <person name="Vernes S.C."/>
            <person name="Myers E.W."/>
            <person name="Teeling E.C."/>
        </authorList>
    </citation>
    <scope>NUCLEOTIDE SEQUENCE [LARGE SCALE GENOMIC DNA]</scope>
    <source>
        <strain evidence="1">Bat1K_MPI-CBG_1</strain>
    </source>
</reference>
<dbReference type="EMBL" id="JABVXQ010000010">
    <property type="protein sequence ID" value="KAF6088481.1"/>
    <property type="molecule type" value="Genomic_DNA"/>
</dbReference>
<evidence type="ECO:0000313" key="1">
    <source>
        <dbReference type="EMBL" id="KAF6088481.1"/>
    </source>
</evidence>
<sequence length="211" mass="22779">MMFTSSTGRSWKFAPIVATRVTNPTPSTHGPKWCVCCQAAGRELGPKELAAVTIWSCMGHCRNSSPRELKVWMKFIFNLLALDRCTTSTCSCWVPFQDHEVFDDSVGFGAIVVTSMHQLGKLLTGLWSTLALQLQHNGPMLGSTYTLAAGCGESGEVAATLKTAGSFFLGARSGCLASDMEKSALALPTLREELSTKDRVCCHPKGDKLQA</sequence>
<accession>A0A834DQ83</accession>
<dbReference type="Proteomes" id="UP000664940">
    <property type="component" value="Unassembled WGS sequence"/>
</dbReference>
<dbReference type="AlphaFoldDB" id="A0A834DQ83"/>